<evidence type="ECO:0000313" key="2">
    <source>
        <dbReference type="EMBL" id="KOX68256.1"/>
    </source>
</evidence>
<feature type="compositionally biased region" description="Polar residues" evidence="1">
    <location>
        <begin position="143"/>
        <end position="152"/>
    </location>
</feature>
<feature type="compositionally biased region" description="Basic and acidic residues" evidence="1">
    <location>
        <begin position="114"/>
        <end position="141"/>
    </location>
</feature>
<evidence type="ECO:0000313" key="3">
    <source>
        <dbReference type="Proteomes" id="UP000053105"/>
    </source>
</evidence>
<protein>
    <submittedName>
        <fullName evidence="2">Uncharacterized protein</fullName>
    </submittedName>
</protein>
<gene>
    <name evidence="2" type="ORF">WN51_06150</name>
</gene>
<reference evidence="2 3" key="1">
    <citation type="submission" date="2015-07" db="EMBL/GenBank/DDBJ databases">
        <title>The genome of Melipona quadrifasciata.</title>
        <authorList>
            <person name="Pan H."/>
            <person name="Kapheim K."/>
        </authorList>
    </citation>
    <scope>NUCLEOTIDE SEQUENCE [LARGE SCALE GENOMIC DNA]</scope>
    <source>
        <strain evidence="2">0111107301</strain>
        <tissue evidence="2">Whole body</tissue>
    </source>
</reference>
<evidence type="ECO:0000256" key="1">
    <source>
        <dbReference type="SAM" id="MobiDB-lite"/>
    </source>
</evidence>
<dbReference type="Proteomes" id="UP000053105">
    <property type="component" value="Unassembled WGS sequence"/>
</dbReference>
<organism evidence="2 3">
    <name type="scientific">Melipona quadrifasciata</name>
    <dbReference type="NCBI Taxonomy" id="166423"/>
    <lineage>
        <taxon>Eukaryota</taxon>
        <taxon>Metazoa</taxon>
        <taxon>Ecdysozoa</taxon>
        <taxon>Arthropoda</taxon>
        <taxon>Hexapoda</taxon>
        <taxon>Insecta</taxon>
        <taxon>Pterygota</taxon>
        <taxon>Neoptera</taxon>
        <taxon>Endopterygota</taxon>
        <taxon>Hymenoptera</taxon>
        <taxon>Apocrita</taxon>
        <taxon>Aculeata</taxon>
        <taxon>Apoidea</taxon>
        <taxon>Anthophila</taxon>
        <taxon>Apidae</taxon>
        <taxon>Melipona</taxon>
    </lineage>
</organism>
<sequence>MLITSNSSGAPLCLIVEEIFYDNSSRVFDTQLCMGHDTTEFHKISILKKRFHKFYALFYVDSSSVKSNKSMYADVCVLTAYYTTTDSDVKRGHNPDSIINILTTWRPRMRYRHEAKTSHGPDHIHSKKTDDFRSLDGKGHGESQGTNGLTPTRQVVSHPKFITKWSTSDITEKIKAEKEDTKKIKKPILANRHSPNPSSRKKPVTVTTKYKKLFTSNIAEETYQETNSHKYLCKIGRNRILIVEDSNWTLAGTLFLYKEMQRKNFGRNFNRRRENGRRPSSFVKLPSFRNNLVEALIGKEQLGEFSDEDTATEKLVLSIEGAFSEILTDAKKTEEDYASSFAKLRDSGRDCTFKGGSCWSEEMQAAFFNSRTNCNNLVHYKTYCKRIKKIYKTKNKEDTVKPKKNKEDAIKPKTRKIKKIRDEAESRSVTRTKRLRHTKYPQLNTQDLQNILPKKSQYSYCNLLADNCELNIGHFVENETFEESNIVDSRKYIFSQTLQNVLFCSYQSCFSGTVSLPIDNCGNLCRTTAIYNSTSKICCIFLAQKRMWYLFQDIPCFSRIGYRILIGRVWIGNVSRLFGRGALETQYLTGVLDYWKFSFPIIYKNSRDVLSNQSLKVYFCSPTLKVPNVANDPKLLNYNLRLLAIQLDHSTNSPFARYLPIKLDYTIDRSRLKRAKNLSSLNQPSAEKSNNSAMHIQRFQKFVQNLTTVNKDEGPDNSSIIQEDLLAKLPSERLQKSLSTHARLFAIVVNTDYLVLCTSLVVVDDEDVRLGAAFPYPTRTEGQIVTLLGPDEPFLRRGRVVLFSKNASRFRNANSFFSATLPIFRLIDVSSLALLLFDVFLFVGFGSKNFGGNTAGQLSQHNTGMLHILIENLLSLVGGENVAEMTVYSIPELKD</sequence>
<dbReference type="AlphaFoldDB" id="A0A0M8ZR33"/>
<feature type="region of interest" description="Disordered" evidence="1">
    <location>
        <begin position="114"/>
        <end position="152"/>
    </location>
</feature>
<proteinExistence type="predicted"/>
<keyword evidence="3" id="KW-1185">Reference proteome</keyword>
<accession>A0A0M8ZR33</accession>
<dbReference type="EMBL" id="KQ435944">
    <property type="protein sequence ID" value="KOX68256.1"/>
    <property type="molecule type" value="Genomic_DNA"/>
</dbReference>
<name>A0A0M8ZR33_9HYME</name>